<name>E5AVF1_MYCRK</name>
<sequence>MRNLFRPLAILLAVMMSLHGIAYAFEFTPGATPAVRTHGARVAASETAYATQATAQPQRAHDSDRCGCPHGRLCCVDAARSWAPAPGHAGCGRSNAGHDGPPRHASRRRSPTSDVTA</sequence>
<feature type="chain" id="PRO_5003195362" evidence="2">
    <location>
        <begin position="25"/>
        <end position="117"/>
    </location>
</feature>
<evidence type="ECO:0000313" key="3">
    <source>
        <dbReference type="EMBL" id="CBW77075.1"/>
    </source>
</evidence>
<dbReference type="Proteomes" id="UP000007437">
    <property type="component" value="Plasmid pBRH01"/>
</dbReference>
<proteinExistence type="predicted"/>
<feature type="region of interest" description="Disordered" evidence="1">
    <location>
        <begin position="85"/>
        <end position="117"/>
    </location>
</feature>
<dbReference type="KEGG" id="brh:RBRH_04282"/>
<accession>E5AVF1</accession>
<evidence type="ECO:0000256" key="2">
    <source>
        <dbReference type="SAM" id="SignalP"/>
    </source>
</evidence>
<dbReference type="AlphaFoldDB" id="E5AVF1"/>
<organism evidence="3 4">
    <name type="scientific">Mycetohabitans rhizoxinica (strain DSM 19002 / CIP 109453 / HKI 454)</name>
    <name type="common">Paraburkholderia rhizoxinica</name>
    <dbReference type="NCBI Taxonomy" id="882378"/>
    <lineage>
        <taxon>Bacteria</taxon>
        <taxon>Pseudomonadati</taxon>
        <taxon>Pseudomonadota</taxon>
        <taxon>Betaproteobacteria</taxon>
        <taxon>Burkholderiales</taxon>
        <taxon>Burkholderiaceae</taxon>
        <taxon>Mycetohabitans</taxon>
    </lineage>
</organism>
<geneLocation type="plasmid" evidence="3 4">
    <name>pBRH01</name>
</geneLocation>
<evidence type="ECO:0000256" key="1">
    <source>
        <dbReference type="SAM" id="MobiDB-lite"/>
    </source>
</evidence>
<protein>
    <submittedName>
        <fullName evidence="3">Uncharacterized protein</fullName>
    </submittedName>
</protein>
<keyword evidence="3" id="KW-0614">Plasmid</keyword>
<gene>
    <name evidence="3" type="ordered locus">RBRH_04282</name>
</gene>
<feature type="signal peptide" evidence="2">
    <location>
        <begin position="1"/>
        <end position="24"/>
    </location>
</feature>
<keyword evidence="2" id="KW-0732">Signal</keyword>
<evidence type="ECO:0000313" key="4">
    <source>
        <dbReference type="Proteomes" id="UP000007437"/>
    </source>
</evidence>
<dbReference type="HOGENOM" id="CLU_2080376_0_0_4"/>
<reference evidence="3 4" key="1">
    <citation type="journal article" date="2011" name="J. Bacteriol.">
        <title>Complete genome sequence of Burkholderia rhizoxinica, an endosymbiont of Rhizopus microsporus.</title>
        <authorList>
            <person name="Lackner G."/>
            <person name="Moebius N."/>
            <person name="Partida-Martinez L."/>
            <person name="Hertweck C."/>
        </authorList>
    </citation>
    <scope>NUCLEOTIDE SEQUENCE [LARGE SCALE GENOMIC DNA]</scope>
    <source>
        <strain evidence="4">DSM 19002 / CIP 109453 / HKI 454</strain>
        <plasmid evidence="3 4">pBRH01</plasmid>
    </source>
</reference>
<dbReference type="EMBL" id="FR687360">
    <property type="protein sequence ID" value="CBW77075.1"/>
    <property type="molecule type" value="Genomic_DNA"/>
</dbReference>